<dbReference type="Proteomes" id="UP000186817">
    <property type="component" value="Unassembled WGS sequence"/>
</dbReference>
<feature type="transmembrane region" description="Helical" evidence="1">
    <location>
        <begin position="276"/>
        <end position="303"/>
    </location>
</feature>
<evidence type="ECO:0008006" key="4">
    <source>
        <dbReference type="Google" id="ProtNLM"/>
    </source>
</evidence>
<dbReference type="EMBL" id="LSRX01000454">
    <property type="protein sequence ID" value="OLP96806.1"/>
    <property type="molecule type" value="Genomic_DNA"/>
</dbReference>
<sequence>MQEMPHHDYNATLDFSMATFSVNVRPDTGCEVQAVPKRPIAVEIGGQTRVDFLVAPPQSKDVQVYRVKVFRLLGSETILQKLEVDNGALDPFPFHNETRAYTVVLDKGADEARIRYRLRDNEQRLRISAGQEVLTGSRRLDEGTASHQSSGEVQYQDATANFMLDAGFTRNVTVTIQCADPTQASIGTYTLQLKRSNCQPDKPFFDPQTRNCVNFCPEGFYRNLVSQRCSRCNTNCKVCTGLLSCKMCVPDDVEFVYVMQPDGKCQAQVNHIYARYRWWCLGLGVLLVFLVLFGCVGICTFCCSRSGKAGEKKDRRRYFEDDLEEDKQLLQFPPGRRLGIRVDSSRCAWEDIDGPLG</sequence>
<proteinExistence type="predicted"/>
<dbReference type="AlphaFoldDB" id="A0A1Q9DNQ4"/>
<dbReference type="OMA" id="CAWEDID"/>
<keyword evidence="1" id="KW-0472">Membrane</keyword>
<keyword evidence="1" id="KW-1133">Transmembrane helix</keyword>
<protein>
    <recommendedName>
        <fullName evidence="4">Cadherin-like beta sandwich domain-containing protein</fullName>
    </recommendedName>
</protein>
<organism evidence="2 3">
    <name type="scientific">Symbiodinium microadriaticum</name>
    <name type="common">Dinoflagellate</name>
    <name type="synonym">Zooxanthella microadriatica</name>
    <dbReference type="NCBI Taxonomy" id="2951"/>
    <lineage>
        <taxon>Eukaryota</taxon>
        <taxon>Sar</taxon>
        <taxon>Alveolata</taxon>
        <taxon>Dinophyceae</taxon>
        <taxon>Suessiales</taxon>
        <taxon>Symbiodiniaceae</taxon>
        <taxon>Symbiodinium</taxon>
    </lineage>
</organism>
<name>A0A1Q9DNQ4_SYMMI</name>
<accession>A0A1Q9DNQ4</accession>
<keyword evidence="1" id="KW-0812">Transmembrane</keyword>
<dbReference type="SUPFAM" id="SSF57184">
    <property type="entry name" value="Growth factor receptor domain"/>
    <property type="match status" value="1"/>
</dbReference>
<evidence type="ECO:0000256" key="1">
    <source>
        <dbReference type="SAM" id="Phobius"/>
    </source>
</evidence>
<dbReference type="InterPro" id="IPR009030">
    <property type="entry name" value="Growth_fac_rcpt_cys_sf"/>
</dbReference>
<keyword evidence="3" id="KW-1185">Reference proteome</keyword>
<gene>
    <name evidence="2" type="ORF">AK812_SmicGene20912</name>
</gene>
<dbReference type="OrthoDB" id="425463at2759"/>
<evidence type="ECO:0000313" key="2">
    <source>
        <dbReference type="EMBL" id="OLP96806.1"/>
    </source>
</evidence>
<dbReference type="Gene3D" id="2.10.220.10">
    <property type="entry name" value="Hormone Receptor, Insulin-like Growth Factor Receptor 1, Chain A, domain 2"/>
    <property type="match status" value="1"/>
</dbReference>
<evidence type="ECO:0000313" key="3">
    <source>
        <dbReference type="Proteomes" id="UP000186817"/>
    </source>
</evidence>
<comment type="caution">
    <text evidence="2">The sequence shown here is derived from an EMBL/GenBank/DDBJ whole genome shotgun (WGS) entry which is preliminary data.</text>
</comment>
<reference evidence="2 3" key="1">
    <citation type="submission" date="2016-02" db="EMBL/GenBank/DDBJ databases">
        <title>Genome analysis of coral dinoflagellate symbionts highlights evolutionary adaptations to a symbiotic lifestyle.</title>
        <authorList>
            <person name="Aranda M."/>
            <person name="Li Y."/>
            <person name="Liew Y.J."/>
            <person name="Baumgarten S."/>
            <person name="Simakov O."/>
            <person name="Wilson M."/>
            <person name="Piel J."/>
            <person name="Ashoor H."/>
            <person name="Bougouffa S."/>
            <person name="Bajic V.B."/>
            <person name="Ryu T."/>
            <person name="Ravasi T."/>
            <person name="Bayer T."/>
            <person name="Micklem G."/>
            <person name="Kim H."/>
            <person name="Bhak J."/>
            <person name="Lajeunesse T.C."/>
            <person name="Voolstra C.R."/>
        </authorList>
    </citation>
    <scope>NUCLEOTIDE SEQUENCE [LARGE SCALE GENOMIC DNA]</scope>
    <source>
        <strain evidence="2 3">CCMP2467</strain>
    </source>
</reference>